<dbReference type="AlphaFoldDB" id="A0A371NZI4"/>
<dbReference type="InterPro" id="IPR029058">
    <property type="entry name" value="AB_hydrolase_fold"/>
</dbReference>
<organism evidence="1 2">
    <name type="scientific">Aeromicrobium endophyticum</name>
    <dbReference type="NCBI Taxonomy" id="2292704"/>
    <lineage>
        <taxon>Bacteria</taxon>
        <taxon>Bacillati</taxon>
        <taxon>Actinomycetota</taxon>
        <taxon>Actinomycetes</taxon>
        <taxon>Propionibacteriales</taxon>
        <taxon>Nocardioidaceae</taxon>
        <taxon>Aeromicrobium</taxon>
    </lineage>
</organism>
<dbReference type="EMBL" id="QUBR01000003">
    <property type="protein sequence ID" value="REK69021.1"/>
    <property type="molecule type" value="Genomic_DNA"/>
</dbReference>
<keyword evidence="2" id="KW-1185">Reference proteome</keyword>
<keyword evidence="1" id="KW-0378">Hydrolase</keyword>
<name>A0A371NZI4_9ACTN</name>
<dbReference type="RefSeq" id="WP_119705940.1">
    <property type="nucleotide sequence ID" value="NZ_JBHSOI010000001.1"/>
</dbReference>
<dbReference type="SUPFAM" id="SSF53474">
    <property type="entry name" value="alpha/beta-Hydrolases"/>
    <property type="match status" value="1"/>
</dbReference>
<gene>
    <name evidence="1" type="ORF">DX116_19410</name>
</gene>
<evidence type="ECO:0000313" key="1">
    <source>
        <dbReference type="EMBL" id="REK69021.1"/>
    </source>
</evidence>
<accession>A0A371NZI4</accession>
<dbReference type="GO" id="GO:0016787">
    <property type="term" value="F:hydrolase activity"/>
    <property type="evidence" value="ECO:0007669"/>
    <property type="project" value="UniProtKB-KW"/>
</dbReference>
<dbReference type="Proteomes" id="UP000265581">
    <property type="component" value="Unassembled WGS sequence"/>
</dbReference>
<proteinExistence type="predicted"/>
<dbReference type="PANTHER" id="PTHR42103">
    <property type="entry name" value="ALPHA/BETA-HYDROLASES SUPERFAMILY PROTEIN"/>
    <property type="match status" value="1"/>
</dbReference>
<sequence length="264" mass="28621">MSERIRGNSVLPARREAITLETADGLSLVGELALPLERPPVATMICLHPLPTHGGMMDSHLFRKASYRLPALADIAVLRFNTRGTSSVQGTSEGTFDNGVGERFDVAAAVEFAEFAELPEIWLVGWSFGTDLTLMYGLEPSVRGIVLLSPPLRYSRPEHLAAWAESGRPVTALVPEHDDYLQPTEARERFAAIPQAEVVGVDGAKHLWVGSSERALDEITRRLAPGVAVPLPDTWDGPMERADSSAYADRTVAAFADVPVQPAD</sequence>
<reference evidence="1 2" key="1">
    <citation type="submission" date="2018-08" db="EMBL/GenBank/DDBJ databases">
        <title>Aeromicrobium sp. M2KJ-4, whole genome shotgun sequence.</title>
        <authorList>
            <person name="Tuo L."/>
        </authorList>
    </citation>
    <scope>NUCLEOTIDE SEQUENCE [LARGE SCALE GENOMIC DNA]</scope>
    <source>
        <strain evidence="1 2">M2KJ-4</strain>
    </source>
</reference>
<protein>
    <submittedName>
        <fullName evidence="1">Alpha/beta hydrolase</fullName>
    </submittedName>
</protein>
<dbReference type="OrthoDB" id="4854783at2"/>
<dbReference type="Gene3D" id="3.40.50.1820">
    <property type="entry name" value="alpha/beta hydrolase"/>
    <property type="match status" value="1"/>
</dbReference>
<dbReference type="PANTHER" id="PTHR42103:SF2">
    <property type="entry name" value="AB HYDROLASE-1 DOMAIN-CONTAINING PROTEIN"/>
    <property type="match status" value="1"/>
</dbReference>
<evidence type="ECO:0000313" key="2">
    <source>
        <dbReference type="Proteomes" id="UP000265581"/>
    </source>
</evidence>
<comment type="caution">
    <text evidence="1">The sequence shown here is derived from an EMBL/GenBank/DDBJ whole genome shotgun (WGS) entry which is preliminary data.</text>
</comment>